<reference evidence="1" key="1">
    <citation type="journal article" date="2023" name="Mol. Phylogenet. Evol.">
        <title>Genome-scale phylogeny and comparative genomics of the fungal order Sordariales.</title>
        <authorList>
            <person name="Hensen N."/>
            <person name="Bonometti L."/>
            <person name="Westerberg I."/>
            <person name="Brannstrom I.O."/>
            <person name="Guillou S."/>
            <person name="Cros-Aarteil S."/>
            <person name="Calhoun S."/>
            <person name="Haridas S."/>
            <person name="Kuo A."/>
            <person name="Mondo S."/>
            <person name="Pangilinan J."/>
            <person name="Riley R."/>
            <person name="LaButti K."/>
            <person name="Andreopoulos B."/>
            <person name="Lipzen A."/>
            <person name="Chen C."/>
            <person name="Yan M."/>
            <person name="Daum C."/>
            <person name="Ng V."/>
            <person name="Clum A."/>
            <person name="Steindorff A."/>
            <person name="Ohm R.A."/>
            <person name="Martin F."/>
            <person name="Silar P."/>
            <person name="Natvig D.O."/>
            <person name="Lalanne C."/>
            <person name="Gautier V."/>
            <person name="Ament-Velasquez S.L."/>
            <person name="Kruys A."/>
            <person name="Hutchinson M.I."/>
            <person name="Powell A.J."/>
            <person name="Barry K."/>
            <person name="Miller A.N."/>
            <person name="Grigoriev I.V."/>
            <person name="Debuchy R."/>
            <person name="Gladieux P."/>
            <person name="Hiltunen Thoren M."/>
            <person name="Johannesson H."/>
        </authorList>
    </citation>
    <scope>NUCLEOTIDE SEQUENCE</scope>
    <source>
        <strain evidence="1">PSN309</strain>
    </source>
</reference>
<gene>
    <name evidence="1" type="ORF">QBC35DRAFT_487863</name>
</gene>
<protein>
    <submittedName>
        <fullName evidence="1">Uncharacterized protein</fullName>
    </submittedName>
</protein>
<dbReference type="Proteomes" id="UP001302126">
    <property type="component" value="Unassembled WGS sequence"/>
</dbReference>
<keyword evidence="2" id="KW-1185">Reference proteome</keyword>
<evidence type="ECO:0000313" key="1">
    <source>
        <dbReference type="EMBL" id="KAK4191292.1"/>
    </source>
</evidence>
<reference evidence="1" key="2">
    <citation type="submission" date="2023-05" db="EMBL/GenBank/DDBJ databases">
        <authorList>
            <consortium name="Lawrence Berkeley National Laboratory"/>
            <person name="Steindorff A."/>
            <person name="Hensen N."/>
            <person name="Bonometti L."/>
            <person name="Westerberg I."/>
            <person name="Brannstrom I.O."/>
            <person name="Guillou S."/>
            <person name="Cros-Aarteil S."/>
            <person name="Calhoun S."/>
            <person name="Haridas S."/>
            <person name="Kuo A."/>
            <person name="Mondo S."/>
            <person name="Pangilinan J."/>
            <person name="Riley R."/>
            <person name="Labutti K."/>
            <person name="Andreopoulos B."/>
            <person name="Lipzen A."/>
            <person name="Chen C."/>
            <person name="Yanf M."/>
            <person name="Daum C."/>
            <person name="Ng V."/>
            <person name="Clum A."/>
            <person name="Ohm R."/>
            <person name="Martin F."/>
            <person name="Silar P."/>
            <person name="Natvig D."/>
            <person name="Lalanne C."/>
            <person name="Gautier V."/>
            <person name="Ament-Velasquez S.L."/>
            <person name="Kruys A."/>
            <person name="Hutchinson M.I."/>
            <person name="Powell A.J."/>
            <person name="Barry K."/>
            <person name="Miller A.N."/>
            <person name="Grigoriev I.V."/>
            <person name="Debuchy R."/>
            <person name="Gladieux P."/>
            <person name="Thoren M.H."/>
            <person name="Johannesson H."/>
        </authorList>
    </citation>
    <scope>NUCLEOTIDE SEQUENCE</scope>
    <source>
        <strain evidence="1">PSN309</strain>
    </source>
</reference>
<evidence type="ECO:0000313" key="2">
    <source>
        <dbReference type="Proteomes" id="UP001302126"/>
    </source>
</evidence>
<name>A0AAN6X4M3_9PEZI</name>
<sequence length="114" mass="12724">MKVHHRRLRCNVPHCSVIIYNIEIDTHIAQSHGPYECAFGQCQNAGASSFTEDGLIRHLKHNHNMSPGALTNTIANMRMDGTTTAKSEHFPNNGRVRRWEDCTKCAPQQGGLNA</sequence>
<dbReference type="AlphaFoldDB" id="A0AAN6X4M3"/>
<organism evidence="1 2">
    <name type="scientific">Podospora australis</name>
    <dbReference type="NCBI Taxonomy" id="1536484"/>
    <lineage>
        <taxon>Eukaryota</taxon>
        <taxon>Fungi</taxon>
        <taxon>Dikarya</taxon>
        <taxon>Ascomycota</taxon>
        <taxon>Pezizomycotina</taxon>
        <taxon>Sordariomycetes</taxon>
        <taxon>Sordariomycetidae</taxon>
        <taxon>Sordariales</taxon>
        <taxon>Podosporaceae</taxon>
        <taxon>Podospora</taxon>
    </lineage>
</organism>
<comment type="caution">
    <text evidence="1">The sequence shown here is derived from an EMBL/GenBank/DDBJ whole genome shotgun (WGS) entry which is preliminary data.</text>
</comment>
<proteinExistence type="predicted"/>
<dbReference type="EMBL" id="MU864360">
    <property type="protein sequence ID" value="KAK4191292.1"/>
    <property type="molecule type" value="Genomic_DNA"/>
</dbReference>
<accession>A0AAN6X4M3</accession>